<reference evidence="4" key="1">
    <citation type="journal article" date="2019" name="Int. J. Syst. Evol. Microbiol.">
        <title>The Global Catalogue of Microorganisms (GCM) 10K type strain sequencing project: providing services to taxonomists for standard genome sequencing and annotation.</title>
        <authorList>
            <consortium name="The Broad Institute Genomics Platform"/>
            <consortium name="The Broad Institute Genome Sequencing Center for Infectious Disease"/>
            <person name="Wu L."/>
            <person name="Ma J."/>
        </authorList>
    </citation>
    <scope>NUCLEOTIDE SEQUENCE [LARGE SCALE GENOMIC DNA]</scope>
    <source>
        <strain evidence="4">CCUG 60523</strain>
    </source>
</reference>
<dbReference type="RefSeq" id="WP_377906209.1">
    <property type="nucleotide sequence ID" value="NZ_JBHRZS010000007.1"/>
</dbReference>
<feature type="transmembrane region" description="Helical" evidence="1">
    <location>
        <begin position="268"/>
        <end position="288"/>
    </location>
</feature>
<evidence type="ECO:0000259" key="2">
    <source>
        <dbReference type="Pfam" id="PF00535"/>
    </source>
</evidence>
<dbReference type="Proteomes" id="UP001595805">
    <property type="component" value="Unassembled WGS sequence"/>
</dbReference>
<evidence type="ECO:0000256" key="1">
    <source>
        <dbReference type="SAM" id="Phobius"/>
    </source>
</evidence>
<feature type="domain" description="Glycosyltransferase 2-like" evidence="2">
    <location>
        <begin position="15"/>
        <end position="152"/>
    </location>
</feature>
<dbReference type="InterPro" id="IPR029044">
    <property type="entry name" value="Nucleotide-diphossugar_trans"/>
</dbReference>
<dbReference type="Pfam" id="PF00535">
    <property type="entry name" value="Glycos_transf_2"/>
    <property type="match status" value="1"/>
</dbReference>
<evidence type="ECO:0000313" key="3">
    <source>
        <dbReference type="EMBL" id="MFC3880860.1"/>
    </source>
</evidence>
<keyword evidence="1" id="KW-1133">Transmembrane helix</keyword>
<dbReference type="EMBL" id="JBHRZS010000007">
    <property type="protein sequence ID" value="MFC3880860.1"/>
    <property type="molecule type" value="Genomic_DNA"/>
</dbReference>
<keyword evidence="1" id="KW-0472">Membrane</keyword>
<dbReference type="InterPro" id="IPR050834">
    <property type="entry name" value="Glycosyltransf_2"/>
</dbReference>
<dbReference type="Gene3D" id="3.90.550.10">
    <property type="entry name" value="Spore Coat Polysaccharide Biosynthesis Protein SpsA, Chain A"/>
    <property type="match status" value="1"/>
</dbReference>
<keyword evidence="3" id="KW-0808">Transferase</keyword>
<dbReference type="EC" id="2.4.-.-" evidence="3"/>
<proteinExistence type="predicted"/>
<dbReference type="PANTHER" id="PTHR43685">
    <property type="entry name" value="GLYCOSYLTRANSFERASE"/>
    <property type="match status" value="1"/>
</dbReference>
<dbReference type="PANTHER" id="PTHR43685:SF2">
    <property type="entry name" value="GLYCOSYLTRANSFERASE 2-LIKE DOMAIN-CONTAINING PROTEIN"/>
    <property type="match status" value="1"/>
</dbReference>
<gene>
    <name evidence="3" type="ORF">ACFOSV_11760</name>
</gene>
<dbReference type="InterPro" id="IPR001173">
    <property type="entry name" value="Glyco_trans_2-like"/>
</dbReference>
<organism evidence="3 4">
    <name type="scientific">Algoriphagus namhaensis</name>
    <dbReference type="NCBI Taxonomy" id="915353"/>
    <lineage>
        <taxon>Bacteria</taxon>
        <taxon>Pseudomonadati</taxon>
        <taxon>Bacteroidota</taxon>
        <taxon>Cytophagia</taxon>
        <taxon>Cytophagales</taxon>
        <taxon>Cyclobacteriaceae</taxon>
        <taxon>Algoriphagus</taxon>
    </lineage>
</organism>
<protein>
    <submittedName>
        <fullName evidence="3">Glycosyltransferase</fullName>
        <ecNumber evidence="3">2.4.-.-</ecNumber>
    </submittedName>
</protein>
<dbReference type="GO" id="GO:0016757">
    <property type="term" value="F:glycosyltransferase activity"/>
    <property type="evidence" value="ECO:0007669"/>
    <property type="project" value="UniProtKB-KW"/>
</dbReference>
<sequence>MESCRISFDERMIISVIIPVFKDWKRLSRCLEGLDKQTLSKEEFEILIVNNDPKSKVPEGYCFPVNSKLIHQSIPGSYAARNLAIATAKSEYLAFTDSDCIPKEDWLENALELLSSGLDLVGGKITLFKPSKGTDLAYIYEHHFSFNQKKNVQEKGQSVTANLIGKRAIFQDIGLFREDLLSGGDFEWTRRATSKGYKIGFGENVIVSHPARKNLKQLVKKRKRTVGGMYFMNFHKFSSKQRLEYTLMALRPRVTIFTYQGIGLKQKFQLFFATWYVEFIGVMELFLLDKRFKGAERL</sequence>
<keyword evidence="1" id="KW-0812">Transmembrane</keyword>
<dbReference type="SUPFAM" id="SSF53448">
    <property type="entry name" value="Nucleotide-diphospho-sugar transferases"/>
    <property type="match status" value="1"/>
</dbReference>
<evidence type="ECO:0000313" key="4">
    <source>
        <dbReference type="Proteomes" id="UP001595805"/>
    </source>
</evidence>
<comment type="caution">
    <text evidence="3">The sequence shown here is derived from an EMBL/GenBank/DDBJ whole genome shotgun (WGS) entry which is preliminary data.</text>
</comment>
<keyword evidence="3" id="KW-0328">Glycosyltransferase</keyword>
<name>A0ABV8AV69_9BACT</name>
<keyword evidence="4" id="KW-1185">Reference proteome</keyword>
<accession>A0ABV8AV69</accession>